<name>A0ABN8LJ65_9CNID</name>
<dbReference type="Gene3D" id="1.20.1070.10">
    <property type="entry name" value="Rhodopsin 7-helix transmembrane proteins"/>
    <property type="match status" value="1"/>
</dbReference>
<evidence type="ECO:0000259" key="12">
    <source>
        <dbReference type="PROSITE" id="PS50262"/>
    </source>
</evidence>
<evidence type="ECO:0000256" key="7">
    <source>
        <dbReference type="ARBA" id="ARBA00023170"/>
    </source>
</evidence>
<evidence type="ECO:0000256" key="2">
    <source>
        <dbReference type="ARBA" id="ARBA00022475"/>
    </source>
</evidence>
<dbReference type="InterPro" id="IPR017452">
    <property type="entry name" value="GPCR_Rhodpsn_7TM"/>
</dbReference>
<keyword evidence="14" id="KW-1185">Reference proteome</keyword>
<accession>A0ABN8LJ65</accession>
<dbReference type="CDD" id="cd00637">
    <property type="entry name" value="7tm_classA_rhodopsin-like"/>
    <property type="match status" value="1"/>
</dbReference>
<dbReference type="EMBL" id="CALNXI010000056">
    <property type="protein sequence ID" value="CAH3017154.1"/>
    <property type="molecule type" value="Genomic_DNA"/>
</dbReference>
<dbReference type="PANTHER" id="PTHR24246">
    <property type="entry name" value="OLFACTORY RECEPTOR AND ADENOSINE RECEPTOR"/>
    <property type="match status" value="1"/>
</dbReference>
<dbReference type="PRINTS" id="PR00237">
    <property type="entry name" value="GPCRRHODOPSN"/>
</dbReference>
<evidence type="ECO:0000256" key="11">
    <source>
        <dbReference type="SAM" id="Phobius"/>
    </source>
</evidence>
<feature type="domain" description="G-protein coupled receptors family 1 profile" evidence="12">
    <location>
        <begin position="60"/>
        <end position="298"/>
    </location>
</feature>
<dbReference type="PROSITE" id="PS00237">
    <property type="entry name" value="G_PROTEIN_RECEP_F1_1"/>
    <property type="match status" value="1"/>
</dbReference>
<comment type="subcellular location">
    <subcellularLocation>
        <location evidence="1">Cell membrane</location>
        <topology evidence="1">Multi-pass membrane protein</topology>
    </subcellularLocation>
</comment>
<evidence type="ECO:0000256" key="8">
    <source>
        <dbReference type="ARBA" id="ARBA00023180"/>
    </source>
</evidence>
<dbReference type="SUPFAM" id="SSF81321">
    <property type="entry name" value="Family A G protein-coupled receptor-like"/>
    <property type="match status" value="1"/>
</dbReference>
<dbReference type="Pfam" id="PF00001">
    <property type="entry name" value="7tm_1"/>
    <property type="match status" value="1"/>
</dbReference>
<reference evidence="13 14" key="1">
    <citation type="submission" date="2022-05" db="EMBL/GenBank/DDBJ databases">
        <authorList>
            <consortium name="Genoscope - CEA"/>
            <person name="William W."/>
        </authorList>
    </citation>
    <scope>NUCLEOTIDE SEQUENCE [LARGE SCALE GENOMIC DNA]</scope>
</reference>
<evidence type="ECO:0000256" key="3">
    <source>
        <dbReference type="ARBA" id="ARBA00022692"/>
    </source>
</evidence>
<gene>
    <name evidence="13" type="ORF">PEVE_00035791</name>
</gene>
<sequence length="333" mass="38325">MANNISYTFKSSMNITASFCQTLEPFLDVQVRDSLPNFYIIASVVACVFNIITCCATLLLNTMVILSICWTPSLRHETKNILLCSLAVSDFFVGFSCQPSFVVAEICLILGRMEYYCYAVFIHFYTSWLFSGVSFLTLSAISVERYLALHFHLRYTELITTTRVIITVFIYWFIWITWITILWFGVRIRLFTYILVAFCCLIALGDSLCYVMILKTVKRHNLHMKHLRSQDGRDMARFRRTTNTMILLVGAFVGSYIPFVITTATSALQAKEDMRVSVAHCVAVALVFTNAAVNPLIYFWRVSELREAAKRTLRKIHLMRPENLVESEFDSRL</sequence>
<dbReference type="PROSITE" id="PS50262">
    <property type="entry name" value="G_PROTEIN_RECEP_F1_2"/>
    <property type="match status" value="1"/>
</dbReference>
<evidence type="ECO:0000256" key="10">
    <source>
        <dbReference type="RuleBase" id="RU000688"/>
    </source>
</evidence>
<feature type="transmembrane region" description="Helical" evidence="11">
    <location>
        <begin position="245"/>
        <end position="265"/>
    </location>
</feature>
<keyword evidence="2" id="KW-1003">Cell membrane</keyword>
<evidence type="ECO:0000256" key="9">
    <source>
        <dbReference type="ARBA" id="ARBA00023224"/>
    </source>
</evidence>
<evidence type="ECO:0000256" key="5">
    <source>
        <dbReference type="ARBA" id="ARBA00023040"/>
    </source>
</evidence>
<feature type="transmembrane region" description="Helical" evidence="11">
    <location>
        <begin position="122"/>
        <end position="143"/>
    </location>
</feature>
<keyword evidence="8" id="KW-0325">Glycoprotein</keyword>
<keyword evidence="9 10" id="KW-0807">Transducer</keyword>
<keyword evidence="4 11" id="KW-1133">Transmembrane helix</keyword>
<evidence type="ECO:0000256" key="1">
    <source>
        <dbReference type="ARBA" id="ARBA00004651"/>
    </source>
</evidence>
<keyword evidence="7 10" id="KW-0675">Receptor</keyword>
<evidence type="ECO:0000313" key="13">
    <source>
        <dbReference type="EMBL" id="CAH3017154.1"/>
    </source>
</evidence>
<evidence type="ECO:0000256" key="4">
    <source>
        <dbReference type="ARBA" id="ARBA00022989"/>
    </source>
</evidence>
<comment type="caution">
    <text evidence="13">The sequence shown here is derived from an EMBL/GenBank/DDBJ whole genome shotgun (WGS) entry which is preliminary data.</text>
</comment>
<comment type="similarity">
    <text evidence="10">Belongs to the G-protein coupled receptor 1 family.</text>
</comment>
<feature type="transmembrane region" description="Helical" evidence="11">
    <location>
        <begin position="38"/>
        <end position="60"/>
    </location>
</feature>
<keyword evidence="5 10" id="KW-0297">G-protein coupled receptor</keyword>
<dbReference type="Proteomes" id="UP001159427">
    <property type="component" value="Unassembled WGS sequence"/>
</dbReference>
<feature type="transmembrane region" description="Helical" evidence="11">
    <location>
        <begin position="190"/>
        <end position="214"/>
    </location>
</feature>
<protein>
    <recommendedName>
        <fullName evidence="12">G-protein coupled receptors family 1 profile domain-containing protein</fullName>
    </recommendedName>
</protein>
<evidence type="ECO:0000313" key="14">
    <source>
        <dbReference type="Proteomes" id="UP001159427"/>
    </source>
</evidence>
<organism evidence="13 14">
    <name type="scientific">Porites evermanni</name>
    <dbReference type="NCBI Taxonomy" id="104178"/>
    <lineage>
        <taxon>Eukaryota</taxon>
        <taxon>Metazoa</taxon>
        <taxon>Cnidaria</taxon>
        <taxon>Anthozoa</taxon>
        <taxon>Hexacorallia</taxon>
        <taxon>Scleractinia</taxon>
        <taxon>Fungiina</taxon>
        <taxon>Poritidae</taxon>
        <taxon>Porites</taxon>
    </lineage>
</organism>
<feature type="transmembrane region" description="Helical" evidence="11">
    <location>
        <begin position="164"/>
        <end position="184"/>
    </location>
</feature>
<feature type="transmembrane region" description="Helical" evidence="11">
    <location>
        <begin position="81"/>
        <end position="102"/>
    </location>
</feature>
<evidence type="ECO:0000256" key="6">
    <source>
        <dbReference type="ARBA" id="ARBA00023136"/>
    </source>
</evidence>
<proteinExistence type="inferred from homology"/>
<keyword evidence="6 11" id="KW-0472">Membrane</keyword>
<dbReference type="SMART" id="SM01381">
    <property type="entry name" value="7TM_GPCR_Srsx"/>
    <property type="match status" value="1"/>
</dbReference>
<keyword evidence="3 10" id="KW-0812">Transmembrane</keyword>
<feature type="transmembrane region" description="Helical" evidence="11">
    <location>
        <begin position="277"/>
        <end position="300"/>
    </location>
</feature>
<dbReference type="PANTHER" id="PTHR24246:SF27">
    <property type="entry name" value="ADENOSINE RECEPTOR, ISOFORM A"/>
    <property type="match status" value="1"/>
</dbReference>
<dbReference type="InterPro" id="IPR000276">
    <property type="entry name" value="GPCR_Rhodpsn"/>
</dbReference>